<dbReference type="SUPFAM" id="SSF56112">
    <property type="entry name" value="Protein kinase-like (PK-like)"/>
    <property type="match status" value="1"/>
</dbReference>
<proteinExistence type="inferred from homology"/>
<evidence type="ECO:0000313" key="4">
    <source>
        <dbReference type="WBParaSite" id="MhA1_Contig707.frz3.gene15"/>
    </source>
</evidence>
<sequence>MNLHTNNGENTKIFIEVSIGCFAWLCDSNERRRVAIKCETIDDQRKLNTFTNLQNNSIITFSNIFKQNGQIFMASMLKMNLGTCKNILNSTYIEGFPEPVIRIIAKNVLKGLIFLHSNGIIHRGVSAQNVLVDSEGDIRLAINQNVIKITDCPRWIGQLNKVHSFAGLEDSFVWLAPEVLRQDLNGYGVKSDIYSFGIFICELSNGIAPFAEMEIEPLRILYEKLRGTTPFLMDSQTSEIEISNREFSSDLHEIVNESLIHDQEQRPSAQELLERYKNTLFIEQINKEIIKKYLPLANILL</sequence>
<dbReference type="InterPro" id="IPR047173">
    <property type="entry name" value="STRAD_A/B-like"/>
</dbReference>
<dbReference type="GO" id="GO:0006611">
    <property type="term" value="P:protein export from nucleus"/>
    <property type="evidence" value="ECO:0007669"/>
    <property type="project" value="TreeGrafter"/>
</dbReference>
<dbReference type="AlphaFoldDB" id="A0A1I8BXU4"/>
<organism evidence="3 4">
    <name type="scientific">Meloidogyne hapla</name>
    <name type="common">Root-knot nematode worm</name>
    <dbReference type="NCBI Taxonomy" id="6305"/>
    <lineage>
        <taxon>Eukaryota</taxon>
        <taxon>Metazoa</taxon>
        <taxon>Ecdysozoa</taxon>
        <taxon>Nematoda</taxon>
        <taxon>Chromadorea</taxon>
        <taxon>Rhabditida</taxon>
        <taxon>Tylenchina</taxon>
        <taxon>Tylenchomorpha</taxon>
        <taxon>Tylenchoidea</taxon>
        <taxon>Meloidogynidae</taxon>
        <taxon>Meloidogyninae</taxon>
        <taxon>Meloidogyne</taxon>
    </lineage>
</organism>
<accession>A0A1I8BXU4</accession>
<dbReference type="InterPro" id="IPR000719">
    <property type="entry name" value="Prot_kinase_dom"/>
</dbReference>
<feature type="domain" description="Protein kinase" evidence="2">
    <location>
        <begin position="1"/>
        <end position="281"/>
    </location>
</feature>
<dbReference type="GO" id="GO:0043539">
    <property type="term" value="F:protein serine/threonine kinase activator activity"/>
    <property type="evidence" value="ECO:0007669"/>
    <property type="project" value="InterPro"/>
</dbReference>
<protein>
    <submittedName>
        <fullName evidence="4">Protein kinase domain-containing protein</fullName>
    </submittedName>
</protein>
<evidence type="ECO:0000313" key="3">
    <source>
        <dbReference type="Proteomes" id="UP000095281"/>
    </source>
</evidence>
<reference evidence="4" key="1">
    <citation type="submission" date="2016-11" db="UniProtKB">
        <authorList>
            <consortium name="WormBaseParasite"/>
        </authorList>
    </citation>
    <scope>IDENTIFICATION</scope>
</reference>
<dbReference type="Pfam" id="PF00069">
    <property type="entry name" value="Pkinase"/>
    <property type="match status" value="1"/>
</dbReference>
<dbReference type="Gene3D" id="1.10.510.10">
    <property type="entry name" value="Transferase(Phosphotransferase) domain 1"/>
    <property type="match status" value="1"/>
</dbReference>
<dbReference type="PROSITE" id="PS50011">
    <property type="entry name" value="PROTEIN_KINASE_DOM"/>
    <property type="match status" value="1"/>
</dbReference>
<comment type="similarity">
    <text evidence="1">Belongs to the protein kinase superfamily. STE Ser/Thr protein kinase family. STE20 subfamily.</text>
</comment>
<dbReference type="GO" id="GO:1902554">
    <property type="term" value="C:serine/threonine protein kinase complex"/>
    <property type="evidence" value="ECO:0007669"/>
    <property type="project" value="TreeGrafter"/>
</dbReference>
<dbReference type="GO" id="GO:0004672">
    <property type="term" value="F:protein kinase activity"/>
    <property type="evidence" value="ECO:0007669"/>
    <property type="project" value="InterPro"/>
</dbReference>
<dbReference type="WBParaSite" id="MhA1_Contig707.frz3.gene15">
    <property type="protein sequence ID" value="MhA1_Contig707.frz3.gene15"/>
    <property type="gene ID" value="MhA1_Contig707.frz3.gene15"/>
</dbReference>
<dbReference type="Proteomes" id="UP000095281">
    <property type="component" value="Unplaced"/>
</dbReference>
<dbReference type="GO" id="GO:0005524">
    <property type="term" value="F:ATP binding"/>
    <property type="evidence" value="ECO:0007669"/>
    <property type="project" value="InterPro"/>
</dbReference>
<dbReference type="PANTHER" id="PTHR48014:SF21">
    <property type="entry name" value="SERINE_THREONINE-PROTEIN KINASE FRAY2"/>
    <property type="match status" value="1"/>
</dbReference>
<keyword evidence="3" id="KW-1185">Reference proteome</keyword>
<evidence type="ECO:0000256" key="1">
    <source>
        <dbReference type="ARBA" id="ARBA00008874"/>
    </source>
</evidence>
<dbReference type="OMA" id="ITICTMI"/>
<name>A0A1I8BXU4_MELHA</name>
<evidence type="ECO:0000259" key="2">
    <source>
        <dbReference type="PROSITE" id="PS50011"/>
    </source>
</evidence>
<dbReference type="InterPro" id="IPR011009">
    <property type="entry name" value="Kinase-like_dom_sf"/>
</dbReference>
<dbReference type="PANTHER" id="PTHR48014">
    <property type="entry name" value="SERINE/THREONINE-PROTEIN KINASE FRAY2"/>
    <property type="match status" value="1"/>
</dbReference>